<name>A0A5A9P5D6_9TELE</name>
<evidence type="ECO:0000259" key="8">
    <source>
        <dbReference type="PROSITE" id="PS51330"/>
    </source>
</evidence>
<dbReference type="EMBL" id="SOYY01000009">
    <property type="protein sequence ID" value="KAA0716982.1"/>
    <property type="molecule type" value="Genomic_DNA"/>
</dbReference>
<evidence type="ECO:0000256" key="7">
    <source>
        <dbReference type="SAM" id="MobiDB-lite"/>
    </source>
</evidence>
<evidence type="ECO:0000256" key="1">
    <source>
        <dbReference type="ARBA" id="ARBA00004903"/>
    </source>
</evidence>
<dbReference type="GO" id="GO:0046452">
    <property type="term" value="P:dihydrofolate metabolic process"/>
    <property type="evidence" value="ECO:0007669"/>
    <property type="project" value="TreeGrafter"/>
</dbReference>
<protein>
    <recommendedName>
        <fullName evidence="3">dihydrofolate reductase</fullName>
        <ecNumber evidence="3">1.5.1.3</ecNumber>
    </recommendedName>
</protein>
<sequence>MPLFRQLKPELDKEHQKKKKYKNKWTQDGNSVSTLVGLCLQSLAENMKDMWVKDYAQKYMDQYFFRYVMGPFSSLPGELLDELLCILSSQNLLTRAALHLLLLPQLTCLSLKSACSLVNGNLCSLIQIRCQNLQSLDLSGAKNVSSSVLCELLCGLHRLSSLSLAGTLCDQRVISVVSRQFPMLKHLDVSRCLHLTSTDLLLLGCQESNTISTKVLSSLLALDICLADSEGDAVAAVAYILLSLPKLHRLALEGLGQACVLIQNREYEVTEEFTNREGVLSLKDLWDRRIQENELKDSSFKSTDGEEGLNLEEQIDKWLSLDEGQTDEVRQKDTETDACIGVTEKDHVKDGGVTTCLREVQGLTLDTLEAVGNVCPEICVLSLDCLQHTADNEVSADSFKQAAVLARGLGRFSGQLRCLSLQFAGLMSDLVPALQAAGSHLLSLTLEGIKADGHSPLLELIHACPRLTSLTIHLDLPSTNWEGNDDDDEEEGEDEVHLPCIPNLRSLTLNFLMDEQRLMPALRWRSLKGVLVALIRGASLLQKLSLIAVPCRLDPVFKLVLNHLAKPLGALDSPPLHCLRSLALNRTVPEGAHYLASDFSSALNQLDSPELEKELDQVWIIGGSALYKEVMESPGPRRLFVTRVLKQFDCDTFLPDINMDKYTILPEFPPVPTGMQEENGIQYTFEVYETTDH</sequence>
<feature type="domain" description="DHFR" evidence="8">
    <location>
        <begin position="589"/>
        <end position="690"/>
    </location>
</feature>
<evidence type="ECO:0000313" key="10">
    <source>
        <dbReference type="Proteomes" id="UP000324632"/>
    </source>
</evidence>
<dbReference type="InterPro" id="IPR024072">
    <property type="entry name" value="DHFR-like_dom_sf"/>
</dbReference>
<reference evidence="9 10" key="1">
    <citation type="journal article" date="2019" name="Mol. Ecol. Resour.">
        <title>Chromosome-level genome assembly of Triplophysa tibetana, a fish adapted to the harsh high-altitude environment of the Tibetan Plateau.</title>
        <authorList>
            <person name="Yang X."/>
            <person name="Liu H."/>
            <person name="Ma Z."/>
            <person name="Zou Y."/>
            <person name="Zou M."/>
            <person name="Mao Y."/>
            <person name="Li X."/>
            <person name="Wang H."/>
            <person name="Chen T."/>
            <person name="Wang W."/>
            <person name="Yang R."/>
        </authorList>
    </citation>
    <scope>NUCLEOTIDE SEQUENCE [LARGE SCALE GENOMIC DNA]</scope>
    <source>
        <strain evidence="9">TTIB1903HZAU</strain>
        <tissue evidence="9">Muscle</tissue>
    </source>
</reference>
<keyword evidence="4" id="KW-0521">NADP</keyword>
<proteinExistence type="inferred from homology"/>
<dbReference type="CDD" id="cd00209">
    <property type="entry name" value="DHFR"/>
    <property type="match status" value="1"/>
</dbReference>
<evidence type="ECO:0000256" key="4">
    <source>
        <dbReference type="ARBA" id="ARBA00022857"/>
    </source>
</evidence>
<dbReference type="GO" id="GO:0050661">
    <property type="term" value="F:NADP binding"/>
    <property type="evidence" value="ECO:0007669"/>
    <property type="project" value="InterPro"/>
</dbReference>
<evidence type="ECO:0000256" key="2">
    <source>
        <dbReference type="ARBA" id="ARBA00009539"/>
    </source>
</evidence>
<dbReference type="GO" id="GO:0005739">
    <property type="term" value="C:mitochondrion"/>
    <property type="evidence" value="ECO:0007669"/>
    <property type="project" value="TreeGrafter"/>
</dbReference>
<dbReference type="GO" id="GO:0046654">
    <property type="term" value="P:tetrahydrofolate biosynthetic process"/>
    <property type="evidence" value="ECO:0007669"/>
    <property type="project" value="InterPro"/>
</dbReference>
<evidence type="ECO:0000256" key="6">
    <source>
        <dbReference type="ARBA" id="ARBA00048873"/>
    </source>
</evidence>
<dbReference type="Gene3D" id="3.40.430.10">
    <property type="entry name" value="Dihydrofolate Reductase, subunit A"/>
    <property type="match status" value="1"/>
</dbReference>
<keyword evidence="5" id="KW-0560">Oxidoreductase</keyword>
<evidence type="ECO:0000256" key="5">
    <source>
        <dbReference type="ARBA" id="ARBA00023002"/>
    </source>
</evidence>
<dbReference type="PROSITE" id="PS51330">
    <property type="entry name" value="DHFR_2"/>
    <property type="match status" value="1"/>
</dbReference>
<dbReference type="Gene3D" id="3.80.10.10">
    <property type="entry name" value="Ribonuclease Inhibitor"/>
    <property type="match status" value="1"/>
</dbReference>
<dbReference type="EC" id="1.5.1.3" evidence="3"/>
<dbReference type="InterPro" id="IPR001796">
    <property type="entry name" value="DHFR_dom"/>
</dbReference>
<dbReference type="Pfam" id="PF00186">
    <property type="entry name" value="DHFR_1"/>
    <property type="match status" value="1"/>
</dbReference>
<dbReference type="PANTHER" id="PTHR48069">
    <property type="entry name" value="DIHYDROFOLATE REDUCTASE"/>
    <property type="match status" value="1"/>
</dbReference>
<evidence type="ECO:0000256" key="3">
    <source>
        <dbReference type="ARBA" id="ARBA00012856"/>
    </source>
</evidence>
<dbReference type="GO" id="GO:0004146">
    <property type="term" value="F:dihydrofolate reductase activity"/>
    <property type="evidence" value="ECO:0007669"/>
    <property type="project" value="UniProtKB-EC"/>
</dbReference>
<dbReference type="SUPFAM" id="SSF53597">
    <property type="entry name" value="Dihydrofolate reductase-like"/>
    <property type="match status" value="1"/>
</dbReference>
<gene>
    <name evidence="9" type="ORF">E1301_Tti014979</name>
</gene>
<comment type="pathway">
    <text evidence="1">Cofactor biosynthesis; tetrahydrofolate biosynthesis; 5,6,7,8-tetrahydrofolate from 7,8-dihydrofolate: step 1/1.</text>
</comment>
<dbReference type="InterPro" id="IPR032675">
    <property type="entry name" value="LRR_dom_sf"/>
</dbReference>
<dbReference type="InterPro" id="IPR012259">
    <property type="entry name" value="DHFR"/>
</dbReference>
<dbReference type="AlphaFoldDB" id="A0A5A9P5D6"/>
<dbReference type="GO" id="GO:0046655">
    <property type="term" value="P:folic acid metabolic process"/>
    <property type="evidence" value="ECO:0007669"/>
    <property type="project" value="TreeGrafter"/>
</dbReference>
<comment type="caution">
    <text evidence="9">The sequence shown here is derived from an EMBL/GenBank/DDBJ whole genome shotgun (WGS) entry which is preliminary data.</text>
</comment>
<keyword evidence="10" id="KW-1185">Reference proteome</keyword>
<evidence type="ECO:0000313" key="9">
    <source>
        <dbReference type="EMBL" id="KAA0716982.1"/>
    </source>
</evidence>
<dbReference type="SUPFAM" id="SSF52047">
    <property type="entry name" value="RNI-like"/>
    <property type="match status" value="1"/>
</dbReference>
<dbReference type="PANTHER" id="PTHR48069:SF6">
    <property type="entry name" value="DIHYDROFOLATE REDUCTASE"/>
    <property type="match status" value="1"/>
</dbReference>
<accession>A0A5A9P5D6</accession>
<dbReference type="Proteomes" id="UP000324632">
    <property type="component" value="Chromosome 9"/>
</dbReference>
<feature type="region of interest" description="Disordered" evidence="7">
    <location>
        <begin position="1"/>
        <end position="24"/>
    </location>
</feature>
<organism evidence="9 10">
    <name type="scientific">Triplophysa tibetana</name>
    <dbReference type="NCBI Taxonomy" id="1572043"/>
    <lineage>
        <taxon>Eukaryota</taxon>
        <taxon>Metazoa</taxon>
        <taxon>Chordata</taxon>
        <taxon>Craniata</taxon>
        <taxon>Vertebrata</taxon>
        <taxon>Euteleostomi</taxon>
        <taxon>Actinopterygii</taxon>
        <taxon>Neopterygii</taxon>
        <taxon>Teleostei</taxon>
        <taxon>Ostariophysi</taxon>
        <taxon>Cypriniformes</taxon>
        <taxon>Nemacheilidae</taxon>
        <taxon>Triplophysa</taxon>
    </lineage>
</organism>
<comment type="similarity">
    <text evidence="2">Belongs to the dihydrofolate reductase family.</text>
</comment>
<comment type="catalytic activity">
    <reaction evidence="6">
        <text>(6S)-5,6,7,8-tetrahydrofolate + NADP(+) = 7,8-dihydrofolate + NADPH + H(+)</text>
        <dbReference type="Rhea" id="RHEA:15009"/>
        <dbReference type="ChEBI" id="CHEBI:15378"/>
        <dbReference type="ChEBI" id="CHEBI:57451"/>
        <dbReference type="ChEBI" id="CHEBI:57453"/>
        <dbReference type="ChEBI" id="CHEBI:57783"/>
        <dbReference type="ChEBI" id="CHEBI:58349"/>
        <dbReference type="EC" id="1.5.1.3"/>
    </reaction>
</comment>